<proteinExistence type="predicted"/>
<dbReference type="Proteomes" id="UP001605036">
    <property type="component" value="Unassembled WGS sequence"/>
</dbReference>
<dbReference type="Pfam" id="PF24994">
    <property type="entry name" value="GIL1_IRKI_C"/>
    <property type="match status" value="1"/>
</dbReference>
<evidence type="ECO:0000313" key="2">
    <source>
        <dbReference type="EMBL" id="KAL2652353.1"/>
    </source>
</evidence>
<gene>
    <name evidence="2" type="ORF">R1flu_020481</name>
</gene>
<dbReference type="InterPro" id="IPR040225">
    <property type="entry name" value="GIL1-like"/>
</dbReference>
<name>A0ABD1ZLV5_9MARC</name>
<organism evidence="2 3">
    <name type="scientific">Riccia fluitans</name>
    <dbReference type="NCBI Taxonomy" id="41844"/>
    <lineage>
        <taxon>Eukaryota</taxon>
        <taxon>Viridiplantae</taxon>
        <taxon>Streptophyta</taxon>
        <taxon>Embryophyta</taxon>
        <taxon>Marchantiophyta</taxon>
        <taxon>Marchantiopsida</taxon>
        <taxon>Marchantiidae</taxon>
        <taxon>Marchantiales</taxon>
        <taxon>Ricciaceae</taxon>
        <taxon>Riccia</taxon>
    </lineage>
</organism>
<evidence type="ECO:0000313" key="3">
    <source>
        <dbReference type="Proteomes" id="UP001605036"/>
    </source>
</evidence>
<reference evidence="2 3" key="1">
    <citation type="submission" date="2024-09" db="EMBL/GenBank/DDBJ databases">
        <title>Chromosome-scale assembly of Riccia fluitans.</title>
        <authorList>
            <person name="Paukszto L."/>
            <person name="Sawicki J."/>
            <person name="Karawczyk K."/>
            <person name="Piernik-Szablinska J."/>
            <person name="Szczecinska M."/>
            <person name="Mazdziarz M."/>
        </authorList>
    </citation>
    <scope>NUCLEOTIDE SEQUENCE [LARGE SCALE GENOMIC DNA]</scope>
    <source>
        <strain evidence="2">Rf_01</strain>
        <tissue evidence="2">Aerial parts of the thallus</tissue>
    </source>
</reference>
<keyword evidence="3" id="KW-1185">Reference proteome</keyword>
<dbReference type="InterPro" id="IPR056813">
    <property type="entry name" value="GIL1_IRKI_C"/>
</dbReference>
<dbReference type="AlphaFoldDB" id="A0ABD1ZLV5"/>
<sequence>MARKASNLKKKNKPSKVKIIKYFKKEALRKVEDELNEMAARYERWRKDFTARMMQKTVRRSQLLSKFQKLVIFPNSDKLQQSMTKRFEVYNIVEGLIEADQHMDQNFAESVLRHEKFARRVREHIMSESSWSATTVRDVDTQRGTSEVKFSKVRACDKEVPTQTQRFQPASRTSTMPDGVSVTNGKQHGFCSDVSGNPRDLVKAVDKLRALLTSFSRRFWVSVRSRSIQNTEAISPLDSWYSGIHFIRVQHVVSYGLKACINEGLFKNFENEDFGGGMIRTFDSYIRWKLASEDDGNKSLEVERFSAFRLKKLRWLVKKFRLLQVSPEDTVVEPEQVLGMLGGPSLLSEFDSVAREIWEVHRLAFSFACPATILRFERSCAVNREYMNVIEDFEDEQLVTQVGFTVSPGFRLGNTIIKAEIYPSGEK</sequence>
<comment type="caution">
    <text evidence="2">The sequence shown here is derived from an EMBL/GenBank/DDBJ whole genome shotgun (WGS) entry which is preliminary data.</text>
</comment>
<dbReference type="EMBL" id="JBHFFA010000001">
    <property type="protein sequence ID" value="KAL2652353.1"/>
    <property type="molecule type" value="Genomic_DNA"/>
</dbReference>
<protein>
    <recommendedName>
        <fullName evidence="1">GIL1/IRKI C-terminal domain-containing protein</fullName>
    </recommendedName>
</protein>
<dbReference type="PANTHER" id="PTHR31161">
    <property type="entry name" value="PROTEIN GRAVITROPIC IN THE LIGHT 1"/>
    <property type="match status" value="1"/>
</dbReference>
<feature type="domain" description="GIL1/IRKI C-terminal" evidence="1">
    <location>
        <begin position="376"/>
        <end position="422"/>
    </location>
</feature>
<evidence type="ECO:0000259" key="1">
    <source>
        <dbReference type="Pfam" id="PF24994"/>
    </source>
</evidence>
<accession>A0ABD1ZLV5</accession>